<dbReference type="InterPro" id="IPR016167">
    <property type="entry name" value="FAD-bd_PCMH_sub1"/>
</dbReference>
<dbReference type="InterPro" id="IPR006094">
    <property type="entry name" value="Oxid_FAD_bind_N"/>
</dbReference>
<proteinExistence type="predicted"/>
<reference evidence="8 9" key="1">
    <citation type="journal article" date="2017" name="Mol. Ecol.">
        <title>Comparative and population genomic landscape of Phellinus noxius: A hypervariable fungus causing root rot in trees.</title>
        <authorList>
            <person name="Chung C.L."/>
            <person name="Lee T.J."/>
            <person name="Akiba M."/>
            <person name="Lee H.H."/>
            <person name="Kuo T.H."/>
            <person name="Liu D."/>
            <person name="Ke H.M."/>
            <person name="Yokoi T."/>
            <person name="Roa M.B."/>
            <person name="Lu M.J."/>
            <person name="Chang Y.Y."/>
            <person name="Ann P.J."/>
            <person name="Tsai J.N."/>
            <person name="Chen C.Y."/>
            <person name="Tzean S.S."/>
            <person name="Ota Y."/>
            <person name="Hattori T."/>
            <person name="Sahashi N."/>
            <person name="Liou R.F."/>
            <person name="Kikuchi T."/>
            <person name="Tsai I.J."/>
        </authorList>
    </citation>
    <scope>NUCLEOTIDE SEQUENCE [LARGE SCALE GENOMIC DNA]</scope>
    <source>
        <strain evidence="8 9">FFPRI411160</strain>
    </source>
</reference>
<evidence type="ECO:0000256" key="4">
    <source>
        <dbReference type="ARBA" id="ARBA00023002"/>
    </source>
</evidence>
<protein>
    <submittedName>
        <fullName evidence="8">FAD-binding domain-containing</fullName>
    </submittedName>
</protein>
<dbReference type="InterPro" id="IPR036420">
    <property type="entry name" value="BRCT_dom_sf"/>
</dbReference>
<dbReference type="PROSITE" id="PS51387">
    <property type="entry name" value="FAD_PCMH"/>
    <property type="match status" value="1"/>
</dbReference>
<dbReference type="Gene3D" id="3.30.70.2740">
    <property type="match status" value="1"/>
</dbReference>
<dbReference type="Pfam" id="PF08914">
    <property type="entry name" value="Myb_Rap1"/>
    <property type="match status" value="1"/>
</dbReference>
<feature type="region of interest" description="Disordered" evidence="5">
    <location>
        <begin position="754"/>
        <end position="814"/>
    </location>
</feature>
<dbReference type="InterPro" id="IPR036318">
    <property type="entry name" value="FAD-bd_PCMH-like_sf"/>
</dbReference>
<dbReference type="FunFam" id="3.30.70.2740:FF:000002">
    <property type="entry name" value="D-2-hydroxyglutarate dehydrogenase mitochondrial"/>
    <property type="match status" value="1"/>
</dbReference>
<dbReference type="SUPFAM" id="SSF55103">
    <property type="entry name" value="FAD-linked oxidases, C-terminal domain"/>
    <property type="match status" value="1"/>
</dbReference>
<dbReference type="Pfam" id="PF16589">
    <property type="entry name" value="BRCT_2"/>
    <property type="match status" value="1"/>
</dbReference>
<comment type="cofactor">
    <cofactor evidence="1">
        <name>FAD</name>
        <dbReference type="ChEBI" id="CHEBI:57692"/>
    </cofactor>
</comment>
<feature type="compositionally biased region" description="Polar residues" evidence="5">
    <location>
        <begin position="754"/>
        <end position="764"/>
    </location>
</feature>
<evidence type="ECO:0000259" key="6">
    <source>
        <dbReference type="PROSITE" id="PS50172"/>
    </source>
</evidence>
<dbReference type="GO" id="GO:0071949">
    <property type="term" value="F:FAD binding"/>
    <property type="evidence" value="ECO:0007669"/>
    <property type="project" value="InterPro"/>
</dbReference>
<gene>
    <name evidence="8" type="ORF">PNOK_0198000</name>
</gene>
<feature type="compositionally biased region" description="Basic and acidic residues" evidence="5">
    <location>
        <begin position="784"/>
        <end position="795"/>
    </location>
</feature>
<dbReference type="SUPFAM" id="SSF56176">
    <property type="entry name" value="FAD-binding/transporter-associated domain-like"/>
    <property type="match status" value="1"/>
</dbReference>
<evidence type="ECO:0000256" key="3">
    <source>
        <dbReference type="ARBA" id="ARBA00022827"/>
    </source>
</evidence>
<keyword evidence="2" id="KW-0285">Flavoprotein</keyword>
<dbReference type="InParanoid" id="A0A286UQZ9"/>
<evidence type="ECO:0000313" key="8">
    <source>
        <dbReference type="EMBL" id="PAV22023.1"/>
    </source>
</evidence>
<feature type="compositionally biased region" description="Polar residues" evidence="5">
    <location>
        <begin position="797"/>
        <end position="808"/>
    </location>
</feature>
<dbReference type="FunFam" id="3.30.70.2190:FF:000001">
    <property type="entry name" value="D-2-hydroxyglutarate dehydrogenase mitochondrial"/>
    <property type="match status" value="1"/>
</dbReference>
<dbReference type="FunFam" id="3.30.43.10:FF:000011">
    <property type="entry name" value="D-lactate dehydrogenase (Cytochrome)"/>
    <property type="match status" value="1"/>
</dbReference>
<dbReference type="Pfam" id="PF02913">
    <property type="entry name" value="FAD-oxidase_C"/>
    <property type="match status" value="1"/>
</dbReference>
<dbReference type="STRING" id="2282107.A0A286UQZ9"/>
<evidence type="ECO:0000256" key="1">
    <source>
        <dbReference type="ARBA" id="ARBA00001974"/>
    </source>
</evidence>
<comment type="caution">
    <text evidence="8">The sequence shown here is derived from an EMBL/GenBank/DDBJ whole genome shotgun (WGS) entry which is preliminary data.</text>
</comment>
<name>A0A286UQZ9_9AGAM</name>
<dbReference type="InterPro" id="IPR016169">
    <property type="entry name" value="FAD-bd_PCMH_sub2"/>
</dbReference>
<dbReference type="SUPFAM" id="SSF46689">
    <property type="entry name" value="Homeodomain-like"/>
    <property type="match status" value="1"/>
</dbReference>
<dbReference type="InterPro" id="IPR009057">
    <property type="entry name" value="Homeodomain-like_sf"/>
</dbReference>
<dbReference type="GO" id="GO:0005739">
    <property type="term" value="C:mitochondrion"/>
    <property type="evidence" value="ECO:0007669"/>
    <property type="project" value="TreeGrafter"/>
</dbReference>
<keyword evidence="3" id="KW-0274">FAD</keyword>
<dbReference type="GO" id="GO:0016491">
    <property type="term" value="F:oxidoreductase activity"/>
    <property type="evidence" value="ECO:0007669"/>
    <property type="project" value="UniProtKB-KW"/>
</dbReference>
<dbReference type="FunFam" id="3.30.465.10:FF:000053">
    <property type="entry name" value="D-lactate dehydrogenase (Cytochrome), putative"/>
    <property type="match status" value="1"/>
</dbReference>
<dbReference type="InterPro" id="IPR051264">
    <property type="entry name" value="FAD-oxidored/transferase_4"/>
</dbReference>
<dbReference type="PANTHER" id="PTHR43716:SF1">
    <property type="entry name" value="D-2-HYDROXYGLUTARATE DEHYDROGENASE, MITOCHONDRIAL"/>
    <property type="match status" value="1"/>
</dbReference>
<dbReference type="PANTHER" id="PTHR43716">
    <property type="entry name" value="D-2-HYDROXYGLUTARATE DEHYDROGENASE, MITOCHONDRIAL"/>
    <property type="match status" value="1"/>
</dbReference>
<dbReference type="EMBL" id="NBII01000002">
    <property type="protein sequence ID" value="PAV22023.1"/>
    <property type="molecule type" value="Genomic_DNA"/>
</dbReference>
<dbReference type="Gene3D" id="3.30.43.10">
    <property type="entry name" value="Uridine Diphospho-n-acetylenolpyruvylglucosamine Reductase, domain 2"/>
    <property type="match status" value="1"/>
</dbReference>
<sequence length="903" mass="100841">MSLPYFASRQLRTLPWRRWASSSTKALAGLRSVSEQDISHFRTILPESSILSTLPPASLSPDEISTYNKDWMGKYMGSSSTILKPKTTQEVSKILKWCWENRIAVVPQGGNTGLVGGSVPLRDELVINLGSMTSIRSFDPVTGVLVADAGCILESLSEYIAPHGYIMPLDLGAKGSCMIGGNVATNAGGLRLLRYGSLHGTVLGLEVVLPDGTVLNQLSQLRKDNTGYDLKQLFIGAEGTLGIITAVSIMTAPAPQATNNLILALPSYKNVLPLFTKVKQQLSEILSAFEYIDRQSYNLAVKHGQGKALDDSEISDAECFILIETSGGKREHDEEKLNELLESLMEAEEPLINTGVLSQSPTQFASLWALREGITEAISKEGKAYKYDISIPLASFKDVVDTTREHLREKGLLREGFVRHVVGYGHVGDGNLHLNIVADQYSEEIQNALEPFVYELVAGYKGSVSAEHGIGVMKTHALQYSKDNIFVSDGTPLKFFIQKDLPDDLRNLLENNIRESGGTIVEKVPIRGYIVIQPDTPEAARLFTAWQDVERPCRYFVPISWIDACRKRGKLLPRIFVENSLPVKIHLHKTIANLNTRDHLVEQISLHGGDPTASYVDAKVIIASSELDDFKEMRKEFQGSEIKFVENIKWIERCISQNYYFHTPNAVRNPGGRRTGDERTPFSEDDENNLCSWIAAVIPFKESGGRTGNKIYQELVSRADQPEFAWAGRHTWQSWRERYKKNADRLDQHITAIVSNAQATGSHSRNNRRKRETSNDAVDPSASKPKEEPPVREVNDPPSSWTNPNRPNDPSPDIYKRQKASDGTYRTFMLTPQNGPGPSFRTETEFAADFGSQNPIDLELSKIATDTHFYLDDIRKLYLKNNNIINTRAQFEHFRAVMNNTIT</sequence>
<dbReference type="PROSITE" id="PS50172">
    <property type="entry name" value="BRCT"/>
    <property type="match status" value="1"/>
</dbReference>
<dbReference type="InterPro" id="IPR016166">
    <property type="entry name" value="FAD-bd_PCMH"/>
</dbReference>
<keyword evidence="4" id="KW-0560">Oxidoreductase</keyword>
<evidence type="ECO:0000256" key="5">
    <source>
        <dbReference type="SAM" id="MobiDB-lite"/>
    </source>
</evidence>
<evidence type="ECO:0000313" key="9">
    <source>
        <dbReference type="Proteomes" id="UP000217199"/>
    </source>
</evidence>
<dbReference type="Gene3D" id="3.30.465.10">
    <property type="match status" value="1"/>
</dbReference>
<dbReference type="InterPro" id="IPR001357">
    <property type="entry name" value="BRCT_dom"/>
</dbReference>
<dbReference type="AlphaFoldDB" id="A0A286UQZ9"/>
<dbReference type="CDD" id="cd11655">
    <property type="entry name" value="rap1_myb-like"/>
    <property type="match status" value="1"/>
</dbReference>
<keyword evidence="9" id="KW-1185">Reference proteome</keyword>
<evidence type="ECO:0000256" key="2">
    <source>
        <dbReference type="ARBA" id="ARBA00022630"/>
    </source>
</evidence>
<feature type="domain" description="FAD-binding PCMH-type" evidence="7">
    <location>
        <begin position="75"/>
        <end position="254"/>
    </location>
</feature>
<dbReference type="InterPro" id="IPR015010">
    <property type="entry name" value="TERF2IP_Myb"/>
</dbReference>
<dbReference type="Pfam" id="PF01565">
    <property type="entry name" value="FAD_binding_4"/>
    <property type="match status" value="1"/>
</dbReference>
<dbReference type="SUPFAM" id="SSF52113">
    <property type="entry name" value="BRCT domain"/>
    <property type="match status" value="1"/>
</dbReference>
<feature type="domain" description="BRCT" evidence="6">
    <location>
        <begin position="493"/>
        <end position="573"/>
    </location>
</feature>
<dbReference type="InterPro" id="IPR016164">
    <property type="entry name" value="FAD-linked_Oxase-like_C"/>
</dbReference>
<dbReference type="Gene3D" id="1.10.10.60">
    <property type="entry name" value="Homeodomain-like"/>
    <property type="match status" value="1"/>
</dbReference>
<evidence type="ECO:0000259" key="7">
    <source>
        <dbReference type="PROSITE" id="PS51387"/>
    </source>
</evidence>
<dbReference type="OrthoDB" id="5332616at2759"/>
<accession>A0A286UQZ9</accession>
<dbReference type="Gene3D" id="3.30.70.2190">
    <property type="match status" value="1"/>
</dbReference>
<dbReference type="InterPro" id="IPR004113">
    <property type="entry name" value="FAD-bd_oxidored_4_C"/>
</dbReference>
<dbReference type="Proteomes" id="UP000217199">
    <property type="component" value="Unassembled WGS sequence"/>
</dbReference>
<organism evidence="8 9">
    <name type="scientific">Pyrrhoderma noxium</name>
    <dbReference type="NCBI Taxonomy" id="2282107"/>
    <lineage>
        <taxon>Eukaryota</taxon>
        <taxon>Fungi</taxon>
        <taxon>Dikarya</taxon>
        <taxon>Basidiomycota</taxon>
        <taxon>Agaricomycotina</taxon>
        <taxon>Agaricomycetes</taxon>
        <taxon>Hymenochaetales</taxon>
        <taxon>Hymenochaetaceae</taxon>
        <taxon>Pyrrhoderma</taxon>
    </lineage>
</organism>